<protein>
    <submittedName>
        <fullName evidence="1">Uncharacterized protein</fullName>
    </submittedName>
</protein>
<organism evidence="1 2">
    <name type="scientific">Geobacillus thermodenitrificans (strain NG80-2)</name>
    <dbReference type="NCBI Taxonomy" id="420246"/>
    <lineage>
        <taxon>Bacteria</taxon>
        <taxon>Bacillati</taxon>
        <taxon>Bacillota</taxon>
        <taxon>Bacilli</taxon>
        <taxon>Bacillales</taxon>
        <taxon>Anoxybacillaceae</taxon>
        <taxon>Geobacillus</taxon>
    </lineage>
</organism>
<dbReference type="AlphaFoldDB" id="A4IR62"/>
<dbReference type="HOGENOM" id="CLU_1701745_0_0_9"/>
<reference evidence="1 2" key="1">
    <citation type="journal article" date="2007" name="Proc. Natl. Acad. Sci. U.S.A.">
        <title>Genome and proteome of long-chain alkane degrading Geobacillus thermodenitrificans NG80-2 isolated from a deep-subsurface oil reservoir.</title>
        <authorList>
            <person name="Feng L."/>
            <person name="Wang W."/>
            <person name="Cheng J."/>
            <person name="Ren Y."/>
            <person name="Zhao G."/>
            <person name="Gao C."/>
            <person name="Tang Y."/>
            <person name="Liu X."/>
            <person name="Han W."/>
            <person name="Peng X."/>
            <person name="Liu R."/>
            <person name="Wang L."/>
        </authorList>
    </citation>
    <scope>NUCLEOTIDE SEQUENCE [LARGE SCALE GENOMIC DNA]</scope>
    <source>
        <strain evidence="1 2">NG80-2</strain>
    </source>
</reference>
<evidence type="ECO:0000313" key="2">
    <source>
        <dbReference type="Proteomes" id="UP000001578"/>
    </source>
</evidence>
<gene>
    <name evidence="1" type="ordered locus">GTNG_2471</name>
</gene>
<dbReference type="KEGG" id="gtn:GTNG_2471"/>
<dbReference type="EMBL" id="CP000557">
    <property type="protein sequence ID" value="ABO67816.1"/>
    <property type="molecule type" value="Genomic_DNA"/>
</dbReference>
<sequence length="154" mass="18129">MVKLYRQQQHAEHRLHPFSVSQVELPFCSIHMISHAGTINMNLLPFHPHFLKHPLMDRTFTVKQFLLSRTREPLLFNAPLPRLSPLDRDRDKKQMNRHVRSPPFYAKNRRRKTLLRLSIQKAAENETTPLLRPDCCLLLTVHVHSRSAEGRIAF</sequence>
<accession>A4IR62</accession>
<evidence type="ECO:0000313" key="1">
    <source>
        <dbReference type="EMBL" id="ABO67816.1"/>
    </source>
</evidence>
<name>A4IR62_GEOTN</name>
<proteinExistence type="predicted"/>
<dbReference type="Proteomes" id="UP000001578">
    <property type="component" value="Chromosome"/>
</dbReference>